<evidence type="ECO:0000313" key="6">
    <source>
        <dbReference type="EMBL" id="GAA3693235.1"/>
    </source>
</evidence>
<dbReference type="PANTHER" id="PTHR30055:SF234">
    <property type="entry name" value="HTH-TYPE TRANSCRIPTIONAL REGULATOR BETI"/>
    <property type="match status" value="1"/>
</dbReference>
<dbReference type="InterPro" id="IPR001647">
    <property type="entry name" value="HTH_TetR"/>
</dbReference>
<keyword evidence="1" id="KW-0805">Transcription regulation</keyword>
<dbReference type="InterPro" id="IPR050109">
    <property type="entry name" value="HTH-type_TetR-like_transc_reg"/>
</dbReference>
<evidence type="ECO:0000256" key="3">
    <source>
        <dbReference type="ARBA" id="ARBA00023163"/>
    </source>
</evidence>
<dbReference type="Pfam" id="PF00440">
    <property type="entry name" value="TetR_N"/>
    <property type="match status" value="1"/>
</dbReference>
<keyword evidence="7" id="KW-1185">Reference proteome</keyword>
<accession>A0ABP7CQJ5</accession>
<dbReference type="SUPFAM" id="SSF46689">
    <property type="entry name" value="Homeodomain-like"/>
    <property type="match status" value="1"/>
</dbReference>
<gene>
    <name evidence="6" type="ORF">GCM10023081_33260</name>
</gene>
<dbReference type="InterPro" id="IPR009057">
    <property type="entry name" value="Homeodomain-like_sf"/>
</dbReference>
<proteinExistence type="predicted"/>
<organism evidence="6 7">
    <name type="scientific">Arthrobacter ginkgonis</name>
    <dbReference type="NCBI Taxonomy" id="1630594"/>
    <lineage>
        <taxon>Bacteria</taxon>
        <taxon>Bacillati</taxon>
        <taxon>Actinomycetota</taxon>
        <taxon>Actinomycetes</taxon>
        <taxon>Micrococcales</taxon>
        <taxon>Micrococcaceae</taxon>
        <taxon>Arthrobacter</taxon>
    </lineage>
</organism>
<feature type="domain" description="HTH tetR-type" evidence="5">
    <location>
        <begin position="15"/>
        <end position="75"/>
    </location>
</feature>
<comment type="caution">
    <text evidence="6">The sequence shown here is derived from an EMBL/GenBank/DDBJ whole genome shotgun (WGS) entry which is preliminary data.</text>
</comment>
<keyword evidence="3" id="KW-0804">Transcription</keyword>
<dbReference type="RefSeq" id="WP_345152510.1">
    <property type="nucleotide sequence ID" value="NZ_BAABEO010000023.1"/>
</dbReference>
<evidence type="ECO:0000256" key="2">
    <source>
        <dbReference type="ARBA" id="ARBA00023125"/>
    </source>
</evidence>
<protein>
    <submittedName>
        <fullName evidence="6">TetR/AcrR family transcriptional regulator</fullName>
    </submittedName>
</protein>
<feature type="DNA-binding region" description="H-T-H motif" evidence="4">
    <location>
        <begin position="38"/>
        <end position="57"/>
    </location>
</feature>
<evidence type="ECO:0000256" key="1">
    <source>
        <dbReference type="ARBA" id="ARBA00023015"/>
    </source>
</evidence>
<evidence type="ECO:0000313" key="7">
    <source>
        <dbReference type="Proteomes" id="UP001500752"/>
    </source>
</evidence>
<dbReference type="Gene3D" id="1.10.357.10">
    <property type="entry name" value="Tetracycline Repressor, domain 2"/>
    <property type="match status" value="1"/>
</dbReference>
<dbReference type="EMBL" id="BAABEO010000023">
    <property type="protein sequence ID" value="GAA3693235.1"/>
    <property type="molecule type" value="Genomic_DNA"/>
</dbReference>
<dbReference type="PROSITE" id="PS50977">
    <property type="entry name" value="HTH_TETR_2"/>
    <property type="match status" value="1"/>
</dbReference>
<dbReference type="Proteomes" id="UP001500752">
    <property type="component" value="Unassembled WGS sequence"/>
</dbReference>
<name>A0ABP7CQJ5_9MICC</name>
<sequence>MSSSDPTSRREQNKTATRAAIADAALDLLRAGGPEAVTADRIAEAAGVSRRTFFNYFPSVEAALNVPVERFLDHALQTMDAVPEGLTVVAAAVQAMQSLAEPRLLAPVAELFVLAAGNAQLGRLQLEAWDDCADHLVDSIRERIPARNDFEVVVFAHSIVGAGRAAFAHWARDHAGDLSDASMAALQGHLIDALALLRDGFPHLQNQASDAERKA</sequence>
<evidence type="ECO:0000256" key="4">
    <source>
        <dbReference type="PROSITE-ProRule" id="PRU00335"/>
    </source>
</evidence>
<dbReference type="PANTHER" id="PTHR30055">
    <property type="entry name" value="HTH-TYPE TRANSCRIPTIONAL REGULATOR RUTR"/>
    <property type="match status" value="1"/>
</dbReference>
<dbReference type="Gene3D" id="1.10.10.60">
    <property type="entry name" value="Homeodomain-like"/>
    <property type="match status" value="1"/>
</dbReference>
<reference evidence="7" key="1">
    <citation type="journal article" date="2019" name="Int. J. Syst. Evol. Microbiol.">
        <title>The Global Catalogue of Microorganisms (GCM) 10K type strain sequencing project: providing services to taxonomists for standard genome sequencing and annotation.</title>
        <authorList>
            <consortium name="The Broad Institute Genomics Platform"/>
            <consortium name="The Broad Institute Genome Sequencing Center for Infectious Disease"/>
            <person name="Wu L."/>
            <person name="Ma J."/>
        </authorList>
    </citation>
    <scope>NUCLEOTIDE SEQUENCE [LARGE SCALE GENOMIC DNA]</scope>
    <source>
        <strain evidence="7">JCM 30742</strain>
    </source>
</reference>
<evidence type="ECO:0000259" key="5">
    <source>
        <dbReference type="PROSITE" id="PS50977"/>
    </source>
</evidence>
<keyword evidence="2 4" id="KW-0238">DNA-binding</keyword>